<dbReference type="GO" id="GO:0031145">
    <property type="term" value="P:anaphase-promoting complex-dependent catabolic process"/>
    <property type="evidence" value="ECO:0007669"/>
    <property type="project" value="InterPro"/>
</dbReference>
<evidence type="ECO:0000256" key="5">
    <source>
        <dbReference type="ARBA" id="ARBA00022786"/>
    </source>
</evidence>
<gene>
    <name evidence="13" type="ORF">FBUS_00163</name>
</gene>
<evidence type="ECO:0000259" key="12">
    <source>
        <dbReference type="PROSITE" id="PS51284"/>
    </source>
</evidence>
<evidence type="ECO:0000256" key="7">
    <source>
        <dbReference type="ARBA" id="ARBA00023306"/>
    </source>
</evidence>
<accession>A0A8E0VK58</accession>
<feature type="region of interest" description="Disordered" evidence="10">
    <location>
        <begin position="228"/>
        <end position="393"/>
    </location>
</feature>
<dbReference type="CDD" id="cd08366">
    <property type="entry name" value="APC10"/>
    <property type="match status" value="1"/>
</dbReference>
<dbReference type="InterPro" id="IPR001487">
    <property type="entry name" value="Bromodomain"/>
</dbReference>
<keyword evidence="7" id="KW-0131">Cell cycle</keyword>
<evidence type="ECO:0000256" key="3">
    <source>
        <dbReference type="ARBA" id="ARBA00022618"/>
    </source>
</evidence>
<feature type="compositionally biased region" description="Low complexity" evidence="10">
    <location>
        <begin position="553"/>
        <end position="574"/>
    </location>
</feature>
<feature type="compositionally biased region" description="Polar residues" evidence="10">
    <location>
        <begin position="284"/>
        <end position="297"/>
    </location>
</feature>
<dbReference type="PANTHER" id="PTHR12936">
    <property type="entry name" value="ANAPHASE-PROMOTING COMPLEX 10"/>
    <property type="match status" value="1"/>
</dbReference>
<name>A0A8E0VK58_9TREM</name>
<dbReference type="EMBL" id="LUCM01005430">
    <property type="protein sequence ID" value="KAA0192834.1"/>
    <property type="molecule type" value="Genomic_DNA"/>
</dbReference>
<feature type="compositionally biased region" description="Low complexity" evidence="10">
    <location>
        <begin position="384"/>
        <end position="393"/>
    </location>
</feature>
<dbReference type="PANTHER" id="PTHR12936:SF0">
    <property type="entry name" value="ANAPHASE-PROMOTING COMPLEX SUBUNIT 10"/>
    <property type="match status" value="1"/>
</dbReference>
<dbReference type="SMART" id="SM01337">
    <property type="entry name" value="APC10"/>
    <property type="match status" value="1"/>
</dbReference>
<keyword evidence="5" id="KW-0833">Ubl conjugation pathway</keyword>
<evidence type="ECO:0000256" key="1">
    <source>
        <dbReference type="ARBA" id="ARBA00006762"/>
    </source>
</evidence>
<dbReference type="SMART" id="SM00297">
    <property type="entry name" value="BROMO"/>
    <property type="match status" value="1"/>
</dbReference>
<comment type="similarity">
    <text evidence="1">Belongs to the APC10 family.</text>
</comment>
<dbReference type="GO" id="GO:0005680">
    <property type="term" value="C:anaphase-promoting complex"/>
    <property type="evidence" value="ECO:0007669"/>
    <property type="project" value="InterPro"/>
</dbReference>
<evidence type="ECO:0000259" key="11">
    <source>
        <dbReference type="PROSITE" id="PS50014"/>
    </source>
</evidence>
<keyword evidence="6 8" id="KW-0103">Bromodomain</keyword>
<feature type="coiled-coil region" evidence="9">
    <location>
        <begin position="87"/>
        <end position="114"/>
    </location>
</feature>
<evidence type="ECO:0000256" key="8">
    <source>
        <dbReference type="PROSITE-ProRule" id="PRU00035"/>
    </source>
</evidence>
<dbReference type="SUPFAM" id="SSF49785">
    <property type="entry name" value="Galactose-binding domain-like"/>
    <property type="match status" value="1"/>
</dbReference>
<evidence type="ECO:0000256" key="6">
    <source>
        <dbReference type="ARBA" id="ARBA00023117"/>
    </source>
</evidence>
<dbReference type="AlphaFoldDB" id="A0A8E0VK58"/>
<dbReference type="Pfam" id="PF00439">
    <property type="entry name" value="Bromodomain"/>
    <property type="match status" value="1"/>
</dbReference>
<evidence type="ECO:0000256" key="2">
    <source>
        <dbReference type="ARBA" id="ARBA00013927"/>
    </source>
</evidence>
<keyword evidence="4" id="KW-0498">Mitosis</keyword>
<organism evidence="13 14">
    <name type="scientific">Fasciolopsis buskii</name>
    <dbReference type="NCBI Taxonomy" id="27845"/>
    <lineage>
        <taxon>Eukaryota</taxon>
        <taxon>Metazoa</taxon>
        <taxon>Spiralia</taxon>
        <taxon>Lophotrochozoa</taxon>
        <taxon>Platyhelminthes</taxon>
        <taxon>Trematoda</taxon>
        <taxon>Digenea</taxon>
        <taxon>Plagiorchiida</taxon>
        <taxon>Echinostomata</taxon>
        <taxon>Echinostomatoidea</taxon>
        <taxon>Fasciolidae</taxon>
        <taxon>Fasciolopsis</taxon>
    </lineage>
</organism>
<dbReference type="InterPro" id="IPR016901">
    <property type="entry name" value="APC10/Doc1"/>
</dbReference>
<keyword evidence="9" id="KW-0175">Coiled coil</keyword>
<dbReference type="GO" id="GO:0070979">
    <property type="term" value="P:protein K11-linked ubiquitination"/>
    <property type="evidence" value="ECO:0007669"/>
    <property type="project" value="TreeGrafter"/>
</dbReference>
<dbReference type="PROSITE" id="PS51284">
    <property type="entry name" value="DOC"/>
    <property type="match status" value="1"/>
</dbReference>
<evidence type="ECO:0000313" key="13">
    <source>
        <dbReference type="EMBL" id="KAA0192834.1"/>
    </source>
</evidence>
<dbReference type="SUPFAM" id="SSF47370">
    <property type="entry name" value="Bromodomain"/>
    <property type="match status" value="1"/>
</dbReference>
<feature type="region of interest" description="Disordered" evidence="10">
    <location>
        <begin position="549"/>
        <end position="602"/>
    </location>
</feature>
<evidence type="ECO:0000256" key="4">
    <source>
        <dbReference type="ARBA" id="ARBA00022776"/>
    </source>
</evidence>
<feature type="domain" description="DOC" evidence="12">
    <location>
        <begin position="598"/>
        <end position="782"/>
    </location>
</feature>
<keyword evidence="14" id="KW-1185">Reference proteome</keyword>
<dbReference type="InterPro" id="IPR036427">
    <property type="entry name" value="Bromodomain-like_sf"/>
</dbReference>
<dbReference type="InterPro" id="IPR008979">
    <property type="entry name" value="Galactose-bd-like_sf"/>
</dbReference>
<dbReference type="GO" id="GO:0051301">
    <property type="term" value="P:cell division"/>
    <property type="evidence" value="ECO:0007669"/>
    <property type="project" value="UniProtKB-KW"/>
</dbReference>
<sequence>MNWEAGANCFLLKAVHTYGKDWDSVSTALQTISKTFLRDEKPQDLSKQSCSLQYNYIIASTRQKNLHEMDEETLLKVALDYYTTQRREKLHATRLELLKKMKIAEEDAEKLRDGRFSEIPMNRLTIYRKRCRAFGIADIIGEQLKLDPLPPATEVENEAIRKSLTIPEFLHRAIGDEITDRNGGRWYPLRGTFRDVFGDQRDADEQNAISGFLNAQAFLCRRIGTEFPEDETSSLDTSSSVRTHPEEPQVPISPECPETGVVEPAVPEVSEMSAKSPPRPSIDPLSTQTETIKTTPPNQNPAPLSPCSSSALVSDSDTLVSPPVGQSHPSSPSVGQSDPQSPCLRSSVRKSRNKNPRKKTEQAATSTTSGDLDHALSPVVSECGTTDDGTTTTSSLLDVTLARRWRRSLLSALSTVCSHRHAYVFMHPVTEDIAPGYSSVVFEPVDLTSLRRRLEAALASLTGGSTTSATVTSPKQVLIDAATGFIRDLMLMFVNARMYNSSNHEVHKMAGDMFNDVIGELKPLWSVLVEDIPGFPSLPSPTRLAIPISSRNVTRPPAASVTPATSPTSSGAPRNPETPVTKVPPPSTRSAKRPAPKLSQRLKALTSIDVTKDEREGKVRDVCRKAIWSLSSCKPGHGIEQLLDGSTDTFWQSDGPQPHCVTIQFPQKTTLTRLCLYTDYKADESYTPSRLAVRVGNTIHDLIELVEIELHEPTGWSVLPLVWLDGSPVRTFMLQLAVLANHQNGRDTHLRAIRLQSPIEPRGLDVLCPFEFPEGRIFTTFR</sequence>
<feature type="compositionally biased region" description="Basic residues" evidence="10">
    <location>
        <begin position="347"/>
        <end position="357"/>
    </location>
</feature>
<dbReference type="InterPro" id="IPR004939">
    <property type="entry name" value="APC_su10/DOC_dom"/>
</dbReference>
<protein>
    <recommendedName>
        <fullName evidence="2">Anaphase-promoting complex subunit 10</fullName>
    </recommendedName>
</protein>
<dbReference type="PROSITE" id="PS50014">
    <property type="entry name" value="BROMODOMAIN_2"/>
    <property type="match status" value="1"/>
</dbReference>
<keyword evidence="3" id="KW-0132">Cell division</keyword>
<evidence type="ECO:0000313" key="14">
    <source>
        <dbReference type="Proteomes" id="UP000728185"/>
    </source>
</evidence>
<comment type="caution">
    <text evidence="13">The sequence shown here is derived from an EMBL/GenBank/DDBJ whole genome shotgun (WGS) entry which is preliminary data.</text>
</comment>
<reference evidence="13" key="1">
    <citation type="submission" date="2019-05" db="EMBL/GenBank/DDBJ databases">
        <title>Annotation for the trematode Fasciolopsis buski.</title>
        <authorList>
            <person name="Choi Y.-J."/>
        </authorList>
    </citation>
    <scope>NUCLEOTIDE SEQUENCE</scope>
    <source>
        <strain evidence="13">HT</strain>
        <tissue evidence="13">Whole worm</tissue>
    </source>
</reference>
<feature type="compositionally biased region" description="Polar residues" evidence="10">
    <location>
        <begin position="327"/>
        <end position="344"/>
    </location>
</feature>
<dbReference type="Proteomes" id="UP000728185">
    <property type="component" value="Unassembled WGS sequence"/>
</dbReference>
<evidence type="ECO:0000256" key="10">
    <source>
        <dbReference type="SAM" id="MobiDB-lite"/>
    </source>
</evidence>
<evidence type="ECO:0000256" key="9">
    <source>
        <dbReference type="SAM" id="Coils"/>
    </source>
</evidence>
<feature type="domain" description="Bromo" evidence="11">
    <location>
        <begin position="417"/>
        <end position="507"/>
    </location>
</feature>
<dbReference type="Pfam" id="PF03256">
    <property type="entry name" value="ANAPC10"/>
    <property type="match status" value="1"/>
</dbReference>
<dbReference type="Gene3D" id="1.20.920.10">
    <property type="entry name" value="Bromodomain-like"/>
    <property type="match status" value="1"/>
</dbReference>
<dbReference type="Gene3D" id="2.60.120.260">
    <property type="entry name" value="Galactose-binding domain-like"/>
    <property type="match status" value="1"/>
</dbReference>
<dbReference type="OrthoDB" id="24948at2759"/>
<proteinExistence type="inferred from homology"/>
<feature type="compositionally biased region" description="Low complexity" evidence="10">
    <location>
        <begin position="305"/>
        <end position="321"/>
    </location>
</feature>
<dbReference type="PRINTS" id="PR00503">
    <property type="entry name" value="BROMODOMAIN"/>
</dbReference>